<keyword evidence="2" id="KW-1003">Cell membrane</keyword>
<feature type="transmembrane region" description="Helical" evidence="6">
    <location>
        <begin position="147"/>
        <end position="165"/>
    </location>
</feature>
<evidence type="ECO:0000256" key="5">
    <source>
        <dbReference type="ARBA" id="ARBA00023136"/>
    </source>
</evidence>
<feature type="transmembrane region" description="Helical" evidence="6">
    <location>
        <begin position="113"/>
        <end position="135"/>
    </location>
</feature>
<protein>
    <submittedName>
        <fullName evidence="7">ABC transporter permease</fullName>
    </submittedName>
</protein>
<dbReference type="InterPro" id="IPR001851">
    <property type="entry name" value="ABC_transp_permease"/>
</dbReference>
<dbReference type="CDD" id="cd06580">
    <property type="entry name" value="TM_PBP1_transp_TpRbsC_like"/>
    <property type="match status" value="1"/>
</dbReference>
<dbReference type="EMBL" id="JAODYH010000003">
    <property type="protein sequence ID" value="MCT9809853.1"/>
    <property type="molecule type" value="Genomic_DNA"/>
</dbReference>
<feature type="transmembrane region" description="Helical" evidence="6">
    <location>
        <begin position="326"/>
        <end position="345"/>
    </location>
</feature>
<keyword evidence="8" id="KW-1185">Reference proteome</keyword>
<proteinExistence type="predicted"/>
<evidence type="ECO:0000256" key="6">
    <source>
        <dbReference type="SAM" id="Phobius"/>
    </source>
</evidence>
<organism evidence="7 8">
    <name type="scientific">Acidovorax bellezanensis</name>
    <dbReference type="NCBI Taxonomy" id="2976702"/>
    <lineage>
        <taxon>Bacteria</taxon>
        <taxon>Pseudomonadati</taxon>
        <taxon>Pseudomonadota</taxon>
        <taxon>Betaproteobacteria</taxon>
        <taxon>Burkholderiales</taxon>
        <taxon>Comamonadaceae</taxon>
        <taxon>Acidovorax</taxon>
    </lineage>
</organism>
<feature type="transmembrane region" description="Helical" evidence="6">
    <location>
        <begin position="197"/>
        <end position="215"/>
    </location>
</feature>
<feature type="transmembrane region" description="Helical" evidence="6">
    <location>
        <begin position="57"/>
        <end position="80"/>
    </location>
</feature>
<keyword evidence="5 6" id="KW-0472">Membrane</keyword>
<feature type="transmembrane region" description="Helical" evidence="6">
    <location>
        <begin position="87"/>
        <end position="107"/>
    </location>
</feature>
<name>A0ABT2PI62_9BURK</name>
<keyword evidence="4 6" id="KW-1133">Transmembrane helix</keyword>
<dbReference type="RefSeq" id="WP_261498821.1">
    <property type="nucleotide sequence ID" value="NZ_JAODYH010000003.1"/>
</dbReference>
<evidence type="ECO:0000256" key="2">
    <source>
        <dbReference type="ARBA" id="ARBA00022475"/>
    </source>
</evidence>
<reference evidence="7 8" key="1">
    <citation type="submission" date="2022-09" db="EMBL/GenBank/DDBJ databases">
        <title>Draft genome of isolate Be4.</title>
        <authorList>
            <person name="Sanchez-Castro I."/>
            <person name="Martinez-Rodriguez P."/>
            <person name="Descostes M."/>
            <person name="Merroun M."/>
        </authorList>
    </citation>
    <scope>NUCLEOTIDE SEQUENCE [LARGE SCALE GENOMIC DNA]</scope>
    <source>
        <strain evidence="7 8">Be4</strain>
    </source>
</reference>
<evidence type="ECO:0000256" key="4">
    <source>
        <dbReference type="ARBA" id="ARBA00022989"/>
    </source>
</evidence>
<accession>A0ABT2PI62</accession>
<evidence type="ECO:0000313" key="8">
    <source>
        <dbReference type="Proteomes" id="UP001525968"/>
    </source>
</evidence>
<feature type="transmembrane region" description="Helical" evidence="6">
    <location>
        <begin position="244"/>
        <end position="265"/>
    </location>
</feature>
<dbReference type="Proteomes" id="UP001525968">
    <property type="component" value="Unassembled WGS sequence"/>
</dbReference>
<comment type="caution">
    <text evidence="7">The sequence shown here is derived from an EMBL/GenBank/DDBJ whole genome shotgun (WGS) entry which is preliminary data.</text>
</comment>
<dbReference type="Pfam" id="PF02653">
    <property type="entry name" value="BPD_transp_2"/>
    <property type="match status" value="1"/>
</dbReference>
<keyword evidence="3 6" id="KW-0812">Transmembrane</keyword>
<dbReference type="PANTHER" id="PTHR47089:SF1">
    <property type="entry name" value="GUANOSINE ABC TRANSPORTER PERMEASE PROTEIN NUPP"/>
    <property type="match status" value="1"/>
</dbReference>
<evidence type="ECO:0000256" key="3">
    <source>
        <dbReference type="ARBA" id="ARBA00022692"/>
    </source>
</evidence>
<sequence>MLKLEPRPQVSKVWTYASPVLALAITVLIGVALFVMLGKDPVRGLQAFFWDPIKSGYALGELAMKATPLLLVALGLAVCFRSNVWNIGAEGQFVMGAVAAGGMALLADKTTGPWIVPAILVAGVLGGMVWAGIVAFLRDRFNANETLVSLMLVYVAILVLGYLVYGPWKDPMGYNFPQSKTFERVTQIPKLIEGTRVNIGVVLALLGAGVLWVFLARTRAGFAQQVSGLAPAAALYAGFSSRRALWTALLISGGAAGLAGALEVAGPMGQLTPYVPAGYGFAAIIVAFVGRLHPVGMIFSAVLMSMFYIGGELAQSRLGLPKSLTGVFQGLLLFSLLACDTLVTYRLRWVRSPRPVAAPPVTAPVVAAAKGGL</sequence>
<evidence type="ECO:0000313" key="7">
    <source>
        <dbReference type="EMBL" id="MCT9809853.1"/>
    </source>
</evidence>
<gene>
    <name evidence="7" type="ORF">N0K08_04355</name>
</gene>
<feature type="transmembrane region" description="Helical" evidence="6">
    <location>
        <begin position="20"/>
        <end position="37"/>
    </location>
</feature>
<dbReference type="PANTHER" id="PTHR47089">
    <property type="entry name" value="ABC TRANSPORTER, PERMEASE PROTEIN"/>
    <property type="match status" value="1"/>
</dbReference>
<evidence type="ECO:0000256" key="1">
    <source>
        <dbReference type="ARBA" id="ARBA00004651"/>
    </source>
</evidence>
<comment type="subcellular location">
    <subcellularLocation>
        <location evidence="1">Cell membrane</location>
        <topology evidence="1">Multi-pass membrane protein</topology>
    </subcellularLocation>
</comment>